<evidence type="ECO:0000256" key="1">
    <source>
        <dbReference type="SAM" id="Phobius"/>
    </source>
</evidence>
<sequence>MLTGLIALTFAAAFFGAALYINVAEHPARMLLDDRNALAQWSPSYARAFNLQGGLAVLSGLAGFASAWFTGNWHWAIGAVLMIANWPYTLFGILPLNNRLNAISLDQAGPETRAMLERWNRLHRVRTILSGIAVAGYLWVAAA</sequence>
<evidence type="ECO:0000313" key="2">
    <source>
        <dbReference type="EMBL" id="MVZ97542.1"/>
    </source>
</evidence>
<keyword evidence="1" id="KW-0812">Transmembrane</keyword>
<organism evidence="2 3">
    <name type="scientific">Sphingorhabdus profundilacus</name>
    <dbReference type="NCBI Taxonomy" id="2509718"/>
    <lineage>
        <taxon>Bacteria</taxon>
        <taxon>Pseudomonadati</taxon>
        <taxon>Pseudomonadota</taxon>
        <taxon>Alphaproteobacteria</taxon>
        <taxon>Sphingomonadales</taxon>
        <taxon>Sphingomonadaceae</taxon>
        <taxon>Sphingorhabdus</taxon>
    </lineage>
</organism>
<dbReference type="PANTHER" id="PTHR36535">
    <property type="entry name" value="YALI0E30327P"/>
    <property type="match status" value="1"/>
</dbReference>
<feature type="transmembrane region" description="Helical" evidence="1">
    <location>
        <begin position="45"/>
        <end position="69"/>
    </location>
</feature>
<reference evidence="2 3" key="1">
    <citation type="submission" date="2019-01" db="EMBL/GenBank/DDBJ databases">
        <title>Sphingorhabdus lacus sp.nov., isolated from an oligotrophic freshwater lake.</title>
        <authorList>
            <person name="Park M."/>
        </authorList>
    </citation>
    <scope>NUCLEOTIDE SEQUENCE [LARGE SCALE GENOMIC DNA]</scope>
    <source>
        <strain evidence="2 3">IMCC26285</strain>
    </source>
</reference>
<accession>A0A6I4LVZ9</accession>
<proteinExistence type="predicted"/>
<feature type="transmembrane region" description="Helical" evidence="1">
    <location>
        <begin position="75"/>
        <end position="96"/>
    </location>
</feature>
<keyword evidence="1" id="KW-0472">Membrane</keyword>
<gene>
    <name evidence="2" type="ORF">EUU23_07465</name>
</gene>
<dbReference type="Proteomes" id="UP000471147">
    <property type="component" value="Unassembled WGS sequence"/>
</dbReference>
<protein>
    <submittedName>
        <fullName evidence="2">DUF1772 domain-containing protein</fullName>
    </submittedName>
</protein>
<feature type="transmembrane region" description="Helical" evidence="1">
    <location>
        <begin position="6"/>
        <end position="24"/>
    </location>
</feature>
<dbReference type="Pfam" id="PF08592">
    <property type="entry name" value="Anthrone_oxy"/>
    <property type="match status" value="1"/>
</dbReference>
<keyword evidence="1" id="KW-1133">Transmembrane helix</keyword>
<dbReference type="RefSeq" id="WP_160353403.1">
    <property type="nucleotide sequence ID" value="NZ_SDWJ01000001.1"/>
</dbReference>
<evidence type="ECO:0000313" key="3">
    <source>
        <dbReference type="Proteomes" id="UP000471147"/>
    </source>
</evidence>
<dbReference type="InterPro" id="IPR013901">
    <property type="entry name" value="Anthrone_oxy"/>
</dbReference>
<keyword evidence="3" id="KW-1185">Reference proteome</keyword>
<dbReference type="AlphaFoldDB" id="A0A6I4LVZ9"/>
<dbReference type="PANTHER" id="PTHR36535:SF1">
    <property type="entry name" value="DUF1772 DOMAIN-CONTAINING PROTEIN"/>
    <property type="match status" value="1"/>
</dbReference>
<comment type="caution">
    <text evidence="2">The sequence shown here is derived from an EMBL/GenBank/DDBJ whole genome shotgun (WGS) entry which is preliminary data.</text>
</comment>
<name>A0A6I4LVZ9_9SPHN</name>
<dbReference type="OrthoDB" id="7473921at2"/>
<dbReference type="EMBL" id="SDWJ01000001">
    <property type="protein sequence ID" value="MVZ97542.1"/>
    <property type="molecule type" value="Genomic_DNA"/>
</dbReference>
<feature type="transmembrane region" description="Helical" evidence="1">
    <location>
        <begin position="125"/>
        <end position="142"/>
    </location>
</feature>